<accession>A0ABV6PPM3</accession>
<keyword evidence="4" id="KW-1185">Reference proteome</keyword>
<reference evidence="3 4" key="1">
    <citation type="submission" date="2024-09" db="EMBL/GenBank/DDBJ databases">
        <authorList>
            <person name="Sun Q."/>
            <person name="Mori K."/>
        </authorList>
    </citation>
    <scope>NUCLEOTIDE SEQUENCE [LARGE SCALE GENOMIC DNA]</scope>
    <source>
        <strain evidence="3 4">NCAIM B.02336</strain>
    </source>
</reference>
<proteinExistence type="predicted"/>
<name>A0ABV6PPM3_9BURK</name>
<protein>
    <recommendedName>
        <fullName evidence="5">Carboxypeptidase regulatory-like domain-containing protein</fullName>
    </recommendedName>
</protein>
<evidence type="ECO:0000313" key="4">
    <source>
        <dbReference type="Proteomes" id="UP001589834"/>
    </source>
</evidence>
<comment type="caution">
    <text evidence="3">The sequence shown here is derived from an EMBL/GenBank/DDBJ whole genome shotgun (WGS) entry which is preliminary data.</text>
</comment>
<feature type="compositionally biased region" description="Pro residues" evidence="1">
    <location>
        <begin position="32"/>
        <end position="90"/>
    </location>
</feature>
<dbReference type="Proteomes" id="UP001589834">
    <property type="component" value="Unassembled WGS sequence"/>
</dbReference>
<organism evidence="3 4">
    <name type="scientific">Ottowia pentelensis</name>
    <dbReference type="NCBI Taxonomy" id="511108"/>
    <lineage>
        <taxon>Bacteria</taxon>
        <taxon>Pseudomonadati</taxon>
        <taxon>Pseudomonadota</taxon>
        <taxon>Betaproteobacteria</taxon>
        <taxon>Burkholderiales</taxon>
        <taxon>Comamonadaceae</taxon>
        <taxon>Ottowia</taxon>
    </lineage>
</organism>
<evidence type="ECO:0008006" key="5">
    <source>
        <dbReference type="Google" id="ProtNLM"/>
    </source>
</evidence>
<evidence type="ECO:0000256" key="2">
    <source>
        <dbReference type="SAM" id="SignalP"/>
    </source>
</evidence>
<sequence length="600" mass="61280">MKARTRNLLIHAFAASAVLSLAACGGDGDDPPAAPPDPAPAPAPNPGPGPAPAPAPAPAPSPDPDPTPPPPDPVPPPPAPPPGPPGPPTPVTLFGQVTRNAALQNATVCLDLNDNGACDAGEPASAATGVNGQYSLTTMPADAAAARLIAVVKANVTIDANKPGQPVTTGSDYVMTRPKGSAGGINPLTTLVQAGVAAGMTESTARSNVASQLGIAAGKIDNYQGDPPASDDNVQDTARWIAAFTSVALREGIPLAVHNPAVAGAAYELMDNLIWFNASNYYSRSLQIAARPAGTVAATATDERARKNGGAAQPDFGSATSLYRAAYLTPTGWQMCGRNTPTPVITTTGGNPSRSVYCGTSVAITINQSTPVTGTLADLVTNWQGRGALNRINNDGTSTANLLGALGSAALPAGAEETHRRALTLSSDIVITDTWTRAITQADGRDTLSGVVAHYAVASVDTSTGTNAGNTTLSMGLGSTDMKTMRVAFGAGNAAHYYECDLATPGGNFANPPNCQTTTTGTYSIVTVNGAQIMRFAGHPAVDASIGYDVVYTQIDWGGGPPNRWVYRAHATKPDYQNRFAQSLRLNGAAWSAFKTQLGL</sequence>
<dbReference type="RefSeq" id="WP_293226529.1">
    <property type="nucleotide sequence ID" value="NZ_JBHLTN010000007.1"/>
</dbReference>
<dbReference type="PROSITE" id="PS51257">
    <property type="entry name" value="PROKAR_LIPOPROTEIN"/>
    <property type="match status" value="1"/>
</dbReference>
<evidence type="ECO:0000313" key="3">
    <source>
        <dbReference type="EMBL" id="MFC0591784.1"/>
    </source>
</evidence>
<feature type="region of interest" description="Disordered" evidence="1">
    <location>
        <begin position="25"/>
        <end position="93"/>
    </location>
</feature>
<gene>
    <name evidence="3" type="ORF">ACFFGG_04370</name>
</gene>
<keyword evidence="2" id="KW-0732">Signal</keyword>
<feature type="chain" id="PRO_5045297243" description="Carboxypeptidase regulatory-like domain-containing protein" evidence="2">
    <location>
        <begin position="23"/>
        <end position="600"/>
    </location>
</feature>
<evidence type="ECO:0000256" key="1">
    <source>
        <dbReference type="SAM" id="MobiDB-lite"/>
    </source>
</evidence>
<dbReference type="EMBL" id="JBHLTN010000007">
    <property type="protein sequence ID" value="MFC0591784.1"/>
    <property type="molecule type" value="Genomic_DNA"/>
</dbReference>
<feature type="signal peptide" evidence="2">
    <location>
        <begin position="1"/>
        <end position="22"/>
    </location>
</feature>